<dbReference type="PANTHER" id="PTHR35271:SF1">
    <property type="entry name" value="ABC TRANSPORTER, SUBSTRATE-BINDING LIPOPROTEIN"/>
    <property type="match status" value="1"/>
</dbReference>
<dbReference type="EMBL" id="CP026520">
    <property type="protein sequence ID" value="QAV18174.1"/>
    <property type="molecule type" value="Genomic_DNA"/>
</dbReference>
<dbReference type="SUPFAM" id="SSF53822">
    <property type="entry name" value="Periplasmic binding protein-like I"/>
    <property type="match status" value="1"/>
</dbReference>
<keyword evidence="1" id="KW-0732">Signal</keyword>
<gene>
    <name evidence="2" type="ORF">M5X16_25975</name>
    <name evidence="3" type="ORF">PC41400_11070</name>
</gene>
<accession>A0A410WV05</accession>
<dbReference type="Proteomes" id="UP000288943">
    <property type="component" value="Chromosome"/>
</dbReference>
<dbReference type="PROSITE" id="PS51257">
    <property type="entry name" value="PROKAR_LIPOPROTEIN"/>
    <property type="match status" value="1"/>
</dbReference>
<dbReference type="OrthoDB" id="9776955at2"/>
<dbReference type="EMBL" id="JAMDMJ010000040">
    <property type="protein sequence ID" value="MCY9599213.1"/>
    <property type="molecule type" value="Genomic_DNA"/>
</dbReference>
<organism evidence="3 4">
    <name type="scientific">Paenibacillus chitinolyticus</name>
    <dbReference type="NCBI Taxonomy" id="79263"/>
    <lineage>
        <taxon>Bacteria</taxon>
        <taxon>Bacillati</taxon>
        <taxon>Bacillota</taxon>
        <taxon>Bacilli</taxon>
        <taxon>Bacillales</taxon>
        <taxon>Paenibacillaceae</taxon>
        <taxon>Paenibacillus</taxon>
    </lineage>
</organism>
<feature type="signal peptide" evidence="1">
    <location>
        <begin position="1"/>
        <end position="18"/>
    </location>
</feature>
<evidence type="ECO:0000313" key="2">
    <source>
        <dbReference type="EMBL" id="MCY9599213.1"/>
    </source>
</evidence>
<reference evidence="3 4" key="1">
    <citation type="submission" date="2018-01" db="EMBL/GenBank/DDBJ databases">
        <title>The whole genome sequencing and assembly of Paenibacillus chitinolyticus KCCM 41400 strain.</title>
        <authorList>
            <person name="Kim J.-Y."/>
            <person name="Park M.-K."/>
            <person name="Lee Y.-J."/>
            <person name="Yi H."/>
            <person name="Bahn Y.-S."/>
            <person name="Kim J.F."/>
            <person name="Lee D.-W."/>
        </authorList>
    </citation>
    <scope>NUCLEOTIDE SEQUENCE [LARGE SCALE GENOMIC DNA]</scope>
    <source>
        <strain evidence="3 4">KCCM 41400</strain>
    </source>
</reference>
<keyword evidence="5" id="KW-1185">Reference proteome</keyword>
<dbReference type="KEGG" id="pchi:PC41400_11070"/>
<evidence type="ECO:0000256" key="1">
    <source>
        <dbReference type="SAM" id="SignalP"/>
    </source>
</evidence>
<proteinExistence type="predicted"/>
<dbReference type="Pfam" id="PF04392">
    <property type="entry name" value="ABC_sub_bind"/>
    <property type="match status" value="1"/>
</dbReference>
<evidence type="ECO:0000313" key="5">
    <source>
        <dbReference type="Proteomes" id="UP001527202"/>
    </source>
</evidence>
<dbReference type="CDD" id="cd06325">
    <property type="entry name" value="PBP1_ABC_unchar_transporter"/>
    <property type="match status" value="1"/>
</dbReference>
<name>A0A410WV05_9BACL</name>
<dbReference type="Gene3D" id="3.40.50.2300">
    <property type="match status" value="2"/>
</dbReference>
<evidence type="ECO:0000313" key="4">
    <source>
        <dbReference type="Proteomes" id="UP000288943"/>
    </source>
</evidence>
<dbReference type="AlphaFoldDB" id="A0A410WV05"/>
<evidence type="ECO:0000313" key="3">
    <source>
        <dbReference type="EMBL" id="QAV18174.1"/>
    </source>
</evidence>
<protein>
    <submittedName>
        <fullName evidence="2 3">ABC transporter substrate-binding protein</fullName>
    </submittedName>
</protein>
<sequence>MKMKPFVTLLLAASLVTAAGCGKQAAPESTGGGASAAPEGKKVKIGIMQIVEHPSLDAARQGFIAALKDNGYEDKKTADIDYQNAQNDMNNNTSIAQKFAADKKDLVLGIATPSALAAAQTVKDAPVLFTAVTDPVDAKLVKSIEKPGGNVTGTSDLDPKAVDQLTEFVGKHFPNVKTIGIVANEGERNSQVQIKQATEAFAKHNIKVVKASPSNSSEVKQAAESLIGKADALYVPLDNTVVSALNAVIQVAEQGKKPLFVGENDSVKGGGFAGYGSNYYDLGYTTGLQAVEILKNGKKPSDIPVGYPKKLDLAINMKAAKNMGVEVTDAMKAEVKEKANLFE</sequence>
<reference evidence="2 5" key="2">
    <citation type="submission" date="2022-05" db="EMBL/GenBank/DDBJ databases">
        <title>Genome Sequencing of Bee-Associated Microbes.</title>
        <authorList>
            <person name="Dunlap C."/>
        </authorList>
    </citation>
    <scope>NUCLEOTIDE SEQUENCE [LARGE SCALE GENOMIC DNA]</scope>
    <source>
        <strain evidence="2 5">NRRL B-23120</strain>
    </source>
</reference>
<dbReference type="GeneID" id="95375346"/>
<dbReference type="InterPro" id="IPR028082">
    <property type="entry name" value="Peripla_BP_I"/>
</dbReference>
<feature type="chain" id="PRO_5039621149" evidence="1">
    <location>
        <begin position="19"/>
        <end position="343"/>
    </location>
</feature>
<dbReference type="Proteomes" id="UP001527202">
    <property type="component" value="Unassembled WGS sequence"/>
</dbReference>
<dbReference type="InterPro" id="IPR007487">
    <property type="entry name" value="ABC_transpt-TYRBP-like"/>
</dbReference>
<dbReference type="PANTHER" id="PTHR35271">
    <property type="entry name" value="ABC TRANSPORTER, SUBSTRATE-BINDING LIPOPROTEIN-RELATED"/>
    <property type="match status" value="1"/>
</dbReference>
<dbReference type="RefSeq" id="WP_042228652.1">
    <property type="nucleotide sequence ID" value="NZ_CP026520.1"/>
</dbReference>